<dbReference type="InterPro" id="IPR001314">
    <property type="entry name" value="Peptidase_S1A"/>
</dbReference>
<dbReference type="RefSeq" id="WP_221522551.1">
    <property type="nucleotide sequence ID" value="NZ_JACHJV010000002.1"/>
</dbReference>
<keyword evidence="3" id="KW-0732">Signal</keyword>
<evidence type="ECO:0000256" key="1">
    <source>
        <dbReference type="ARBA" id="ARBA00007664"/>
    </source>
</evidence>
<organism evidence="5 6">
    <name type="scientific">Kitasatospora kifunensis</name>
    <name type="common">Streptomyces kifunensis</name>
    <dbReference type="NCBI Taxonomy" id="58351"/>
    <lineage>
        <taxon>Bacteria</taxon>
        <taxon>Bacillati</taxon>
        <taxon>Actinomycetota</taxon>
        <taxon>Actinomycetes</taxon>
        <taxon>Kitasatosporales</taxon>
        <taxon>Streptomycetaceae</taxon>
        <taxon>Kitasatospora</taxon>
    </lineage>
</organism>
<keyword evidence="5" id="KW-0645">Protease</keyword>
<reference evidence="5 6" key="1">
    <citation type="submission" date="2020-08" db="EMBL/GenBank/DDBJ databases">
        <title>Sequencing the genomes of 1000 actinobacteria strains.</title>
        <authorList>
            <person name="Klenk H.-P."/>
        </authorList>
    </citation>
    <scope>NUCLEOTIDE SEQUENCE [LARGE SCALE GENOMIC DNA]</scope>
    <source>
        <strain evidence="5 6">DSM 41654</strain>
    </source>
</reference>
<dbReference type="GO" id="GO:0006508">
    <property type="term" value="P:proteolysis"/>
    <property type="evidence" value="ECO:0007669"/>
    <property type="project" value="UniProtKB-KW"/>
</dbReference>
<dbReference type="InterPro" id="IPR009003">
    <property type="entry name" value="Peptidase_S1_PA"/>
</dbReference>
<feature type="domain" description="Peptidase S1" evidence="4">
    <location>
        <begin position="40"/>
        <end position="278"/>
    </location>
</feature>
<dbReference type="SUPFAM" id="SSF50494">
    <property type="entry name" value="Trypsin-like serine proteases"/>
    <property type="match status" value="1"/>
</dbReference>
<gene>
    <name evidence="5" type="ORF">FHR34_006929</name>
</gene>
<protein>
    <submittedName>
        <fullName evidence="5">Secreted trypsin-like serine protease</fullName>
    </submittedName>
</protein>
<dbReference type="Proteomes" id="UP000540506">
    <property type="component" value="Unassembled WGS sequence"/>
</dbReference>
<feature type="signal peptide" evidence="3">
    <location>
        <begin position="1"/>
        <end position="39"/>
    </location>
</feature>
<dbReference type="PANTHER" id="PTHR24276">
    <property type="entry name" value="POLYSERASE-RELATED"/>
    <property type="match status" value="1"/>
</dbReference>
<dbReference type="Gene3D" id="2.40.10.10">
    <property type="entry name" value="Trypsin-like serine proteases"/>
    <property type="match status" value="1"/>
</dbReference>
<proteinExistence type="inferred from homology"/>
<feature type="chain" id="PRO_5031021390" evidence="3">
    <location>
        <begin position="40"/>
        <end position="281"/>
    </location>
</feature>
<keyword evidence="2" id="KW-1015">Disulfide bond</keyword>
<keyword evidence="5" id="KW-0378">Hydrolase</keyword>
<comment type="similarity">
    <text evidence="1">Belongs to the peptidase S1 family.</text>
</comment>
<dbReference type="PANTHER" id="PTHR24276:SF98">
    <property type="entry name" value="FI18310P1-RELATED"/>
    <property type="match status" value="1"/>
</dbReference>
<dbReference type="InterPro" id="IPR043504">
    <property type="entry name" value="Peptidase_S1_PA_chymotrypsin"/>
</dbReference>
<dbReference type="PROSITE" id="PS50240">
    <property type="entry name" value="TRYPSIN_DOM"/>
    <property type="match status" value="1"/>
</dbReference>
<evidence type="ECO:0000313" key="5">
    <source>
        <dbReference type="EMBL" id="MBB4927834.1"/>
    </source>
</evidence>
<accession>A0A7W7R9I0</accession>
<evidence type="ECO:0000256" key="2">
    <source>
        <dbReference type="ARBA" id="ARBA00023157"/>
    </source>
</evidence>
<dbReference type="InterPro" id="IPR050430">
    <property type="entry name" value="Peptidase_S1"/>
</dbReference>
<dbReference type="GO" id="GO:0004252">
    <property type="term" value="F:serine-type endopeptidase activity"/>
    <property type="evidence" value="ECO:0007669"/>
    <property type="project" value="InterPro"/>
</dbReference>
<name>A0A7W7R9I0_KITKI</name>
<dbReference type="InterPro" id="IPR001254">
    <property type="entry name" value="Trypsin_dom"/>
</dbReference>
<dbReference type="PROSITE" id="PS00134">
    <property type="entry name" value="TRYPSIN_HIS"/>
    <property type="match status" value="1"/>
</dbReference>
<dbReference type="CDD" id="cd00190">
    <property type="entry name" value="Tryp_SPc"/>
    <property type="match status" value="1"/>
</dbReference>
<evidence type="ECO:0000259" key="4">
    <source>
        <dbReference type="PROSITE" id="PS50240"/>
    </source>
</evidence>
<evidence type="ECO:0000256" key="3">
    <source>
        <dbReference type="SAM" id="SignalP"/>
    </source>
</evidence>
<dbReference type="AlphaFoldDB" id="A0A7W7R9I0"/>
<dbReference type="Pfam" id="PF00089">
    <property type="entry name" value="Trypsin"/>
    <property type="match status" value="1"/>
</dbReference>
<dbReference type="SMART" id="SM00020">
    <property type="entry name" value="Tryp_SPc"/>
    <property type="match status" value="1"/>
</dbReference>
<dbReference type="EMBL" id="JACHJV010000002">
    <property type="protein sequence ID" value="MBB4927834.1"/>
    <property type="molecule type" value="Genomic_DNA"/>
</dbReference>
<keyword evidence="6" id="KW-1185">Reference proteome</keyword>
<sequence length="281" mass="29084">MGTPLVFNLKSARRGAARAAALALAGAACATLMTGSASAIVNGQNATERYPFMASIPVSAAQPGVLDDGVCGASLIAPQWVLTAGHCVDPKLVKLAGTVRIGSEQRKSGGTVRTIDKVVTNPGFALGDATGPNQNDLALIRLDRPVTEQPIRIAERPGRPGTATRLLGFGTTVDTTDFTKMVFPDQLQQLDTRRAAVSECAPGYAGRTRLCTVSLVPHAMACFGDSGGPQIQLGRGGRWELIGTTSGPGAPGLASCAAGPGLYSSVPAYADWIRQTIRRNS</sequence>
<comment type="caution">
    <text evidence="5">The sequence shown here is derived from an EMBL/GenBank/DDBJ whole genome shotgun (WGS) entry which is preliminary data.</text>
</comment>
<dbReference type="PRINTS" id="PR00722">
    <property type="entry name" value="CHYMOTRYPSIN"/>
</dbReference>
<evidence type="ECO:0000313" key="6">
    <source>
        <dbReference type="Proteomes" id="UP000540506"/>
    </source>
</evidence>
<dbReference type="InterPro" id="IPR018114">
    <property type="entry name" value="TRYPSIN_HIS"/>
</dbReference>